<feature type="transmembrane region" description="Helical" evidence="11">
    <location>
        <begin position="253"/>
        <end position="270"/>
    </location>
</feature>
<feature type="transmembrane region" description="Helical" evidence="11">
    <location>
        <begin position="12"/>
        <end position="30"/>
    </location>
</feature>
<sequence length="574" mass="62800">MVQIDISETSKAIAILGFYIVTVGPVSYFLKNRLFLSEALIALGLGIAVGPVALDWFSPIRWAGSQEDLNTLTYEITRIVIGIQVLFTGISLPKAYLWKEKASLAMLLVPIMLLAWFSSALLIWGLIPGLTFLESLTIAACVTPTDPVLANSICKGRFAEKYVPLHVRNIILAESGANDGLGFPFLYMGLYLILRQTADHPVHTIGGAIGEWFYNILLYEIALSVAIGAVIGYIARKTLKWAEQRQWVDHDNFLAYGVGLTFFTLGVVGLIGSDDIFAGFIVGNSFTWDDWFRIQTEDHSFQDVIDTLLNSAIFLYIGSILPWSEFGGGFFGIQPWRLVVLGIAVMILRRLPWVVALHRWIPTLPTWKESAFAGFFGPIGVGAVFYVQVALEHLPEEREELRAVVTPVVYFLVLTSVIVHGITIPVAKSFSGVRRMTLTRSAGATFASAGPLNSAVTRLPQAPTDLPTDQGFLDDHDIRGAPQSTTTAENEINSKTGSPDFIARTASASPVLGAPPPAVVKDCRSSENPKSDGLIRFQSTVVIEGETRLPGDLNGNEEPRLTKRAREIHGNLPT</sequence>
<dbReference type="FunFam" id="1.20.1530.20:FF:000015">
    <property type="entry name" value="Na(+)/H(+) antiporter 2"/>
    <property type="match status" value="1"/>
</dbReference>
<evidence type="ECO:0000256" key="2">
    <source>
        <dbReference type="ARBA" id="ARBA00005248"/>
    </source>
</evidence>
<name>A0A8H3TSD4_9TREE</name>
<evidence type="ECO:0000256" key="8">
    <source>
        <dbReference type="ARBA" id="ARBA00023065"/>
    </source>
</evidence>
<keyword evidence="10" id="KW-0739">Sodium transport</keyword>
<feature type="transmembrane region" description="Helical" evidence="11">
    <location>
        <begin position="35"/>
        <end position="54"/>
    </location>
</feature>
<protein>
    <recommendedName>
        <fullName evidence="12">Cation/H+ exchanger transmembrane domain-containing protein</fullName>
    </recommendedName>
</protein>
<keyword evidence="8" id="KW-0406">Ion transport</keyword>
<evidence type="ECO:0000256" key="1">
    <source>
        <dbReference type="ARBA" id="ARBA00004141"/>
    </source>
</evidence>
<feature type="transmembrane region" description="Helical" evidence="11">
    <location>
        <begin position="212"/>
        <end position="233"/>
    </location>
</feature>
<evidence type="ECO:0000259" key="12">
    <source>
        <dbReference type="Pfam" id="PF00999"/>
    </source>
</evidence>
<keyword evidence="5 11" id="KW-0812">Transmembrane</keyword>
<gene>
    <name evidence="13" type="ORF">NliqN6_2508</name>
</gene>
<dbReference type="GO" id="GO:0005886">
    <property type="term" value="C:plasma membrane"/>
    <property type="evidence" value="ECO:0007669"/>
    <property type="project" value="InterPro"/>
</dbReference>
<keyword evidence="6 11" id="KW-1133">Transmembrane helix</keyword>
<evidence type="ECO:0000256" key="10">
    <source>
        <dbReference type="ARBA" id="ARBA00023201"/>
    </source>
</evidence>
<organism evidence="13 14">
    <name type="scientific">Naganishia liquefaciens</name>
    <dbReference type="NCBI Taxonomy" id="104408"/>
    <lineage>
        <taxon>Eukaryota</taxon>
        <taxon>Fungi</taxon>
        <taxon>Dikarya</taxon>
        <taxon>Basidiomycota</taxon>
        <taxon>Agaricomycotina</taxon>
        <taxon>Tremellomycetes</taxon>
        <taxon>Filobasidiales</taxon>
        <taxon>Filobasidiaceae</taxon>
        <taxon>Naganishia</taxon>
    </lineage>
</organism>
<evidence type="ECO:0000256" key="4">
    <source>
        <dbReference type="ARBA" id="ARBA00022449"/>
    </source>
</evidence>
<feature type="transmembrane region" description="Helical" evidence="11">
    <location>
        <begin position="74"/>
        <end position="92"/>
    </location>
</feature>
<dbReference type="Proteomes" id="UP000620104">
    <property type="component" value="Unassembled WGS sequence"/>
</dbReference>
<keyword evidence="14" id="KW-1185">Reference proteome</keyword>
<evidence type="ECO:0000256" key="5">
    <source>
        <dbReference type="ARBA" id="ARBA00022692"/>
    </source>
</evidence>
<proteinExistence type="inferred from homology"/>
<dbReference type="GO" id="GO:0042391">
    <property type="term" value="P:regulation of membrane potential"/>
    <property type="evidence" value="ECO:0007669"/>
    <property type="project" value="InterPro"/>
</dbReference>
<dbReference type="GO" id="GO:0120029">
    <property type="term" value="P:proton export across plasma membrane"/>
    <property type="evidence" value="ECO:0007669"/>
    <property type="project" value="InterPro"/>
</dbReference>
<dbReference type="Pfam" id="PF00999">
    <property type="entry name" value="Na_H_Exchanger"/>
    <property type="match status" value="1"/>
</dbReference>
<feature type="transmembrane region" description="Helical" evidence="11">
    <location>
        <begin position="304"/>
        <end position="324"/>
    </location>
</feature>
<feature type="domain" description="Cation/H+ exchanger transmembrane" evidence="12">
    <location>
        <begin position="23"/>
        <end position="425"/>
    </location>
</feature>
<keyword evidence="3" id="KW-0813">Transport</keyword>
<comment type="similarity">
    <text evidence="2">Belongs to the fungal Na(+)/H(+) exchanger family.</text>
</comment>
<accession>A0A8H3TSD4</accession>
<comment type="subcellular location">
    <subcellularLocation>
        <location evidence="1">Membrane</location>
        <topology evidence="1">Multi-pass membrane protein</topology>
    </subcellularLocation>
</comment>
<dbReference type="PANTHER" id="PTHR31382:SF1">
    <property type="entry name" value="SODIUM ION_PROTON EXCHANGER (EUROFUNG)"/>
    <property type="match status" value="1"/>
</dbReference>
<feature type="transmembrane region" description="Helical" evidence="11">
    <location>
        <begin position="336"/>
        <end position="358"/>
    </location>
</feature>
<dbReference type="InterPro" id="IPR006153">
    <property type="entry name" value="Cation/H_exchanger_TM"/>
</dbReference>
<keyword evidence="4" id="KW-0050">Antiport</keyword>
<feature type="transmembrane region" description="Helical" evidence="11">
    <location>
        <begin position="408"/>
        <end position="427"/>
    </location>
</feature>
<dbReference type="PANTHER" id="PTHR31382">
    <property type="entry name" value="NA(+)/H(+) ANTIPORTER"/>
    <property type="match status" value="1"/>
</dbReference>
<feature type="transmembrane region" description="Helical" evidence="11">
    <location>
        <begin position="104"/>
        <end position="127"/>
    </location>
</feature>
<feature type="transmembrane region" description="Helical" evidence="11">
    <location>
        <begin position="370"/>
        <end position="388"/>
    </location>
</feature>
<evidence type="ECO:0000256" key="3">
    <source>
        <dbReference type="ARBA" id="ARBA00022448"/>
    </source>
</evidence>
<dbReference type="EMBL" id="BLZA01000017">
    <property type="protein sequence ID" value="GHJ86106.1"/>
    <property type="molecule type" value="Genomic_DNA"/>
</dbReference>
<evidence type="ECO:0000256" key="6">
    <source>
        <dbReference type="ARBA" id="ARBA00022989"/>
    </source>
</evidence>
<dbReference type="InterPro" id="IPR004712">
    <property type="entry name" value="Na+/H+_antiporter_fungi"/>
</dbReference>
<dbReference type="GO" id="GO:0036376">
    <property type="term" value="P:sodium ion export across plasma membrane"/>
    <property type="evidence" value="ECO:0007669"/>
    <property type="project" value="InterPro"/>
</dbReference>
<evidence type="ECO:0000256" key="9">
    <source>
        <dbReference type="ARBA" id="ARBA00023136"/>
    </source>
</evidence>
<evidence type="ECO:0000313" key="14">
    <source>
        <dbReference type="Proteomes" id="UP000620104"/>
    </source>
</evidence>
<evidence type="ECO:0000256" key="11">
    <source>
        <dbReference type="SAM" id="Phobius"/>
    </source>
</evidence>
<dbReference type="GO" id="GO:0015385">
    <property type="term" value="F:sodium:proton antiporter activity"/>
    <property type="evidence" value="ECO:0007669"/>
    <property type="project" value="InterPro"/>
</dbReference>
<dbReference type="OrthoDB" id="2190219at2759"/>
<dbReference type="AlphaFoldDB" id="A0A8H3TSD4"/>
<comment type="caution">
    <text evidence="13">The sequence shown here is derived from an EMBL/GenBank/DDBJ whole genome shotgun (WGS) entry which is preliminary data.</text>
</comment>
<evidence type="ECO:0000313" key="13">
    <source>
        <dbReference type="EMBL" id="GHJ86106.1"/>
    </source>
</evidence>
<keyword evidence="7" id="KW-0915">Sodium</keyword>
<keyword evidence="9 11" id="KW-0472">Membrane</keyword>
<reference evidence="13" key="1">
    <citation type="submission" date="2020-07" db="EMBL/GenBank/DDBJ databases">
        <title>Draft Genome Sequence of a Deep-Sea Yeast, Naganishia (Cryptococcus) liquefaciens strain N6.</title>
        <authorList>
            <person name="Han Y.W."/>
            <person name="Kajitani R."/>
            <person name="Morimoto H."/>
            <person name="Parhat M."/>
            <person name="Tsubouchi H."/>
            <person name="Bakenova O."/>
            <person name="Ogata M."/>
            <person name="Argunhan B."/>
            <person name="Aoki R."/>
            <person name="Kajiwara S."/>
            <person name="Itoh T."/>
            <person name="Iwasaki H."/>
        </authorList>
    </citation>
    <scope>NUCLEOTIDE SEQUENCE</scope>
    <source>
        <strain evidence="13">N6</strain>
    </source>
</reference>
<evidence type="ECO:0000256" key="7">
    <source>
        <dbReference type="ARBA" id="ARBA00023053"/>
    </source>
</evidence>